<accession>A0A024Q8H8</accession>
<keyword evidence="3" id="KW-1185">Reference proteome</keyword>
<protein>
    <submittedName>
        <fullName evidence="2">Uncharacterized protein</fullName>
    </submittedName>
</protein>
<dbReference type="eggNOG" id="ENOG5030CAV">
    <property type="taxonomic scope" value="Bacteria"/>
</dbReference>
<dbReference type="Proteomes" id="UP000028875">
    <property type="component" value="Unassembled WGS sequence"/>
</dbReference>
<evidence type="ECO:0000313" key="2">
    <source>
        <dbReference type="EMBL" id="CDQ38475.1"/>
    </source>
</evidence>
<dbReference type="EMBL" id="CCDP010000001">
    <property type="protein sequence ID" value="CDQ38475.1"/>
    <property type="molecule type" value="Genomic_DNA"/>
</dbReference>
<evidence type="ECO:0000256" key="1">
    <source>
        <dbReference type="SAM" id="Phobius"/>
    </source>
</evidence>
<gene>
    <name evidence="2" type="ORF">BN990_00745</name>
</gene>
<proteinExistence type="predicted"/>
<reference evidence="2 3" key="1">
    <citation type="submission" date="2014-03" db="EMBL/GenBank/DDBJ databases">
        <authorList>
            <person name="Urmite Genomes U."/>
        </authorList>
    </citation>
    <scope>NUCLEOTIDE SEQUENCE [LARGE SCALE GENOMIC DNA]</scope>
    <source>
        <strain evidence="2 3">Vm-5</strain>
    </source>
</reference>
<evidence type="ECO:0000313" key="3">
    <source>
        <dbReference type="Proteomes" id="UP000028875"/>
    </source>
</evidence>
<feature type="transmembrane region" description="Helical" evidence="1">
    <location>
        <begin position="35"/>
        <end position="54"/>
    </location>
</feature>
<comment type="caution">
    <text evidence="2">The sequence shown here is derived from an EMBL/GenBank/DDBJ whole genome shotgun (WGS) entry which is preliminary data.</text>
</comment>
<dbReference type="AlphaFoldDB" id="A0A024Q8H8"/>
<keyword evidence="1" id="KW-0812">Transmembrane</keyword>
<dbReference type="RefSeq" id="WP_038242455.1">
    <property type="nucleotide sequence ID" value="NZ_BNER01000001.1"/>
</dbReference>
<feature type="transmembrane region" description="Helical" evidence="1">
    <location>
        <begin position="60"/>
        <end position="80"/>
    </location>
</feature>
<organism evidence="2 3">
    <name type="scientific">Virgibacillus massiliensis</name>
    <dbReference type="NCBI Taxonomy" id="1462526"/>
    <lineage>
        <taxon>Bacteria</taxon>
        <taxon>Bacillati</taxon>
        <taxon>Bacillota</taxon>
        <taxon>Bacilli</taxon>
        <taxon>Bacillales</taxon>
        <taxon>Bacillaceae</taxon>
        <taxon>Virgibacillus</taxon>
    </lineage>
</organism>
<sequence length="85" mass="9605">MAVHLLWNIIPFVIIIATIVIIRKRKKAGVTGIKTVLTPMCLLVSAFVNYLAYWFDVMGIISWAVSIFLLVLSAYFTKYLPQGQT</sequence>
<keyword evidence="1" id="KW-1133">Transmembrane helix</keyword>
<feature type="transmembrane region" description="Helical" evidence="1">
    <location>
        <begin position="6"/>
        <end position="23"/>
    </location>
</feature>
<dbReference type="STRING" id="1462526.BN990_00745"/>
<reference evidence="3" key="2">
    <citation type="submission" date="2014-05" db="EMBL/GenBank/DDBJ databases">
        <title>Draft genome sequence of Virgibacillus massiliensis Vm-5.</title>
        <authorList>
            <person name="Khelaifia S."/>
            <person name="Croce O."/>
            <person name="Lagier J.C."/>
            <person name="Raoult D."/>
        </authorList>
    </citation>
    <scope>NUCLEOTIDE SEQUENCE [LARGE SCALE GENOMIC DNA]</scope>
    <source>
        <strain evidence="3">Vm-5</strain>
    </source>
</reference>
<keyword evidence="1" id="KW-0472">Membrane</keyword>
<name>A0A024Q8H8_9BACI</name>